<dbReference type="PANTHER" id="PTHR42872">
    <property type="entry name" value="PROTEIN-GLUTAMATE METHYLESTERASE/PROTEIN-GLUTAMINE GLUTAMINASE"/>
    <property type="match status" value="1"/>
</dbReference>
<evidence type="ECO:0000259" key="5">
    <source>
        <dbReference type="PROSITE" id="PS50122"/>
    </source>
</evidence>
<reference evidence="6" key="1">
    <citation type="journal article" date="2015" name="ISME J.">
        <title>Draft Genome Sequence of Streptomyces incarnatus NRRL8089, which Produces the Nucleoside Antibiotic Sinefungin.</title>
        <authorList>
            <person name="Oshima K."/>
            <person name="Hattori M."/>
            <person name="Shimizu H."/>
            <person name="Fukuda K."/>
            <person name="Nemoto M."/>
            <person name="Inagaki K."/>
            <person name="Tamura T."/>
        </authorList>
    </citation>
    <scope>NUCLEOTIDE SEQUENCE</scope>
    <source>
        <strain evidence="6">FACHB-1375</strain>
    </source>
</reference>
<dbReference type="GO" id="GO:0005737">
    <property type="term" value="C:cytoplasm"/>
    <property type="evidence" value="ECO:0007669"/>
    <property type="project" value="InterPro"/>
</dbReference>
<evidence type="ECO:0000313" key="6">
    <source>
        <dbReference type="EMBL" id="MBD2185264.1"/>
    </source>
</evidence>
<keyword evidence="4" id="KW-0145">Chemotaxis</keyword>
<dbReference type="PROSITE" id="PS50122">
    <property type="entry name" value="CHEB"/>
    <property type="match status" value="1"/>
</dbReference>
<name>A0A926VMK8_9CYAN</name>
<feature type="domain" description="CheB-type methylesterase" evidence="5">
    <location>
        <begin position="7"/>
        <end position="197"/>
    </location>
</feature>
<proteinExistence type="predicted"/>
<dbReference type="PANTHER" id="PTHR42872:SF6">
    <property type="entry name" value="PROTEIN-GLUTAMATE METHYLESTERASE_PROTEIN-GLUTAMINE GLUTAMINASE"/>
    <property type="match status" value="1"/>
</dbReference>
<dbReference type="InterPro" id="IPR000673">
    <property type="entry name" value="Sig_transdc_resp-reg_Me-estase"/>
</dbReference>
<dbReference type="EC" id="3.1.1.61" evidence="2"/>
<dbReference type="EMBL" id="JACJPW010000114">
    <property type="protein sequence ID" value="MBD2185264.1"/>
    <property type="molecule type" value="Genomic_DNA"/>
</dbReference>
<dbReference type="GO" id="GO:0006935">
    <property type="term" value="P:chemotaxis"/>
    <property type="evidence" value="ECO:0007669"/>
    <property type="project" value="UniProtKB-UniRule"/>
</dbReference>
<feature type="active site" evidence="4">
    <location>
        <position position="46"/>
    </location>
</feature>
<comment type="caution">
    <text evidence="6">The sequence shown here is derived from an EMBL/GenBank/DDBJ whole genome shotgun (WGS) entry which is preliminary data.</text>
</comment>
<dbReference type="Pfam" id="PF01339">
    <property type="entry name" value="CheB_methylest"/>
    <property type="match status" value="1"/>
</dbReference>
<feature type="active site" evidence="4">
    <location>
        <position position="19"/>
    </location>
</feature>
<keyword evidence="7" id="KW-1185">Reference proteome</keyword>
<dbReference type="SUPFAM" id="SSF52738">
    <property type="entry name" value="Methylesterase CheB, C-terminal domain"/>
    <property type="match status" value="1"/>
</dbReference>
<dbReference type="Gene3D" id="3.40.50.180">
    <property type="entry name" value="Methylesterase CheB, C-terminal domain"/>
    <property type="match status" value="1"/>
</dbReference>
<feature type="active site" evidence="4">
    <location>
        <position position="139"/>
    </location>
</feature>
<keyword evidence="1 4" id="KW-0378">Hydrolase</keyword>
<sequence length="199" mass="21054">MATECSISPAFDIVALAASAGGLNALSCILSSLPADFPARIVVVQHMSGQHRSFLAEILNRCTPLRVKQAEEGEQVIPGTVYVAAPDRHLLVNLDSTVSLTQTEKVHSVRPSAEILFKSVAEKYQKRALAVILTGANMDGSKGVEAIKKMGGKVIAQDESTSQVFGMPAAAIDTGCVDWILPLDKIADAIKNLVMGGQI</sequence>
<dbReference type="AlphaFoldDB" id="A0A926VMK8"/>
<evidence type="ECO:0000256" key="4">
    <source>
        <dbReference type="PROSITE-ProRule" id="PRU00050"/>
    </source>
</evidence>
<accession>A0A926VMK8</accession>
<organism evidence="6 7">
    <name type="scientific">Aerosakkonema funiforme FACHB-1375</name>
    <dbReference type="NCBI Taxonomy" id="2949571"/>
    <lineage>
        <taxon>Bacteria</taxon>
        <taxon>Bacillati</taxon>
        <taxon>Cyanobacteriota</taxon>
        <taxon>Cyanophyceae</taxon>
        <taxon>Oscillatoriophycideae</taxon>
        <taxon>Aerosakkonematales</taxon>
        <taxon>Aerosakkonemataceae</taxon>
        <taxon>Aerosakkonema</taxon>
    </lineage>
</organism>
<dbReference type="GO" id="GO:0000156">
    <property type="term" value="F:phosphorelay response regulator activity"/>
    <property type="evidence" value="ECO:0007669"/>
    <property type="project" value="InterPro"/>
</dbReference>
<dbReference type="InterPro" id="IPR035909">
    <property type="entry name" value="CheB_C"/>
</dbReference>
<protein>
    <recommendedName>
        <fullName evidence="2">protein-glutamate methylesterase</fullName>
        <ecNumber evidence="2">3.1.1.61</ecNumber>
    </recommendedName>
</protein>
<evidence type="ECO:0000313" key="7">
    <source>
        <dbReference type="Proteomes" id="UP000641646"/>
    </source>
</evidence>
<evidence type="ECO:0000256" key="3">
    <source>
        <dbReference type="ARBA" id="ARBA00048267"/>
    </source>
</evidence>
<dbReference type="Proteomes" id="UP000641646">
    <property type="component" value="Unassembled WGS sequence"/>
</dbReference>
<evidence type="ECO:0000256" key="2">
    <source>
        <dbReference type="ARBA" id="ARBA00039140"/>
    </source>
</evidence>
<reference evidence="6" key="2">
    <citation type="submission" date="2020-08" db="EMBL/GenBank/DDBJ databases">
        <authorList>
            <person name="Chen M."/>
            <person name="Teng W."/>
            <person name="Zhao L."/>
            <person name="Hu C."/>
            <person name="Zhou Y."/>
            <person name="Han B."/>
            <person name="Song L."/>
            <person name="Shu W."/>
        </authorList>
    </citation>
    <scope>NUCLEOTIDE SEQUENCE</scope>
    <source>
        <strain evidence="6">FACHB-1375</strain>
    </source>
</reference>
<gene>
    <name evidence="6" type="ORF">H6G03_30025</name>
</gene>
<dbReference type="GO" id="GO:0008984">
    <property type="term" value="F:protein-glutamate methylesterase activity"/>
    <property type="evidence" value="ECO:0007669"/>
    <property type="project" value="UniProtKB-EC"/>
</dbReference>
<comment type="catalytic activity">
    <reaction evidence="3">
        <text>[protein]-L-glutamate 5-O-methyl ester + H2O = L-glutamyl-[protein] + methanol + H(+)</text>
        <dbReference type="Rhea" id="RHEA:23236"/>
        <dbReference type="Rhea" id="RHEA-COMP:10208"/>
        <dbReference type="Rhea" id="RHEA-COMP:10311"/>
        <dbReference type="ChEBI" id="CHEBI:15377"/>
        <dbReference type="ChEBI" id="CHEBI:15378"/>
        <dbReference type="ChEBI" id="CHEBI:17790"/>
        <dbReference type="ChEBI" id="CHEBI:29973"/>
        <dbReference type="ChEBI" id="CHEBI:82795"/>
        <dbReference type="EC" id="3.1.1.61"/>
    </reaction>
</comment>
<dbReference type="CDD" id="cd16433">
    <property type="entry name" value="CheB"/>
    <property type="match status" value="1"/>
</dbReference>
<evidence type="ECO:0000256" key="1">
    <source>
        <dbReference type="ARBA" id="ARBA00022801"/>
    </source>
</evidence>